<dbReference type="InterPro" id="IPR029404">
    <property type="entry name" value="CDIN1"/>
</dbReference>
<dbReference type="GO" id="GO:0005737">
    <property type="term" value="C:cytoplasm"/>
    <property type="evidence" value="ECO:0007669"/>
    <property type="project" value="UniProtKB-SubCell"/>
</dbReference>
<evidence type="ECO:0000256" key="2">
    <source>
        <dbReference type="ARBA" id="ARBA00004496"/>
    </source>
</evidence>
<dbReference type="Proteomes" id="UP001153737">
    <property type="component" value="Chromosome 5"/>
</dbReference>
<keyword evidence="4" id="KW-0539">Nucleus</keyword>
<dbReference type="Pfam" id="PF14811">
    <property type="entry name" value="TPD"/>
    <property type="match status" value="1"/>
</dbReference>
<protein>
    <recommendedName>
        <fullName evidence="5">CDAN1-interacting nuclease 1</fullName>
    </recommendedName>
</protein>
<evidence type="ECO:0000256" key="4">
    <source>
        <dbReference type="ARBA" id="ARBA00023242"/>
    </source>
</evidence>
<gene>
    <name evidence="6" type="ORF">PHAECO_LOCUS9182</name>
</gene>
<proteinExistence type="predicted"/>
<sequence length="284" mass="33506">MDAVVYKNIVASIKEYQGLSQNCMKLLLKTYPNQSYDTLYSILALEIRNRMKINHPRSQMNQQKFWEIYQKSIENCDKLGTIVRMAEKFDTSPCLLAKVILNQYFEKEHCCEDVPLSNINIYLRDTTLIPDMHLAAEVFLCTLYDNIYSPLTESMRSSLGQQYEIKLYKEVMNLGLGFRDEEHLRKHGYDKTPDCKLDVPIIIDGFVVNWIESKALFGDEDIHRDYMKNQYLSYWNRFGSGMILYWFGYLKTILEPNDKRFIIKDHLPKNIIQISPPNFELDDM</sequence>
<evidence type="ECO:0000256" key="1">
    <source>
        <dbReference type="ARBA" id="ARBA00004123"/>
    </source>
</evidence>
<evidence type="ECO:0000256" key="5">
    <source>
        <dbReference type="ARBA" id="ARBA00023480"/>
    </source>
</evidence>
<evidence type="ECO:0000313" key="6">
    <source>
        <dbReference type="EMBL" id="CAG9821839.1"/>
    </source>
</evidence>
<name>A0A9N9SJ52_PHACE</name>
<dbReference type="AlphaFoldDB" id="A0A9N9SJ52"/>
<dbReference type="PANTHER" id="PTHR31661:SF1">
    <property type="entry name" value="CDAN1-INTERACTING NUCLEASE 1"/>
    <property type="match status" value="1"/>
</dbReference>
<reference evidence="6" key="1">
    <citation type="submission" date="2022-01" db="EMBL/GenBank/DDBJ databases">
        <authorList>
            <person name="King R."/>
        </authorList>
    </citation>
    <scope>NUCLEOTIDE SEQUENCE</scope>
</reference>
<evidence type="ECO:0000256" key="3">
    <source>
        <dbReference type="ARBA" id="ARBA00022490"/>
    </source>
</evidence>
<accession>A0A9N9SJ52</accession>
<evidence type="ECO:0000313" key="7">
    <source>
        <dbReference type="Proteomes" id="UP001153737"/>
    </source>
</evidence>
<keyword evidence="3" id="KW-0963">Cytoplasm</keyword>
<comment type="subcellular location">
    <subcellularLocation>
        <location evidence="2">Cytoplasm</location>
    </subcellularLocation>
    <subcellularLocation>
        <location evidence="1">Nucleus</location>
    </subcellularLocation>
</comment>
<keyword evidence="7" id="KW-1185">Reference proteome</keyword>
<dbReference type="OrthoDB" id="1272at2759"/>
<dbReference type="EMBL" id="OU896711">
    <property type="protein sequence ID" value="CAG9821839.1"/>
    <property type="molecule type" value="Genomic_DNA"/>
</dbReference>
<reference evidence="6" key="2">
    <citation type="submission" date="2022-10" db="EMBL/GenBank/DDBJ databases">
        <authorList>
            <consortium name="ENA_rothamsted_submissions"/>
            <consortium name="culmorum"/>
            <person name="King R."/>
        </authorList>
    </citation>
    <scope>NUCLEOTIDE SEQUENCE</scope>
</reference>
<dbReference type="PANTHER" id="PTHR31661">
    <property type="entry name" value="SIMILAR TO CDNA SEQUENCE BC052040"/>
    <property type="match status" value="1"/>
</dbReference>
<organism evidence="6 7">
    <name type="scientific">Phaedon cochleariae</name>
    <name type="common">Mustard beetle</name>
    <dbReference type="NCBI Taxonomy" id="80249"/>
    <lineage>
        <taxon>Eukaryota</taxon>
        <taxon>Metazoa</taxon>
        <taxon>Ecdysozoa</taxon>
        <taxon>Arthropoda</taxon>
        <taxon>Hexapoda</taxon>
        <taxon>Insecta</taxon>
        <taxon>Pterygota</taxon>
        <taxon>Neoptera</taxon>
        <taxon>Endopterygota</taxon>
        <taxon>Coleoptera</taxon>
        <taxon>Polyphaga</taxon>
        <taxon>Cucujiformia</taxon>
        <taxon>Chrysomeloidea</taxon>
        <taxon>Chrysomelidae</taxon>
        <taxon>Chrysomelinae</taxon>
        <taxon>Chrysomelini</taxon>
        <taxon>Phaedon</taxon>
    </lineage>
</organism>
<dbReference type="GO" id="GO:0005634">
    <property type="term" value="C:nucleus"/>
    <property type="evidence" value="ECO:0007669"/>
    <property type="project" value="UniProtKB-SubCell"/>
</dbReference>